<gene>
    <name evidence="3" type="ORF">ABENE_13205</name>
</gene>
<dbReference type="InterPro" id="IPR027417">
    <property type="entry name" value="P-loop_NTPase"/>
</dbReference>
<dbReference type="Pfam" id="PF00149">
    <property type="entry name" value="Metallophos"/>
    <property type="match status" value="1"/>
</dbReference>
<evidence type="ECO:0000259" key="1">
    <source>
        <dbReference type="Pfam" id="PF00149"/>
    </source>
</evidence>
<dbReference type="InterPro" id="IPR029052">
    <property type="entry name" value="Metallo-depent_PP-like"/>
</dbReference>
<dbReference type="GO" id="GO:0003972">
    <property type="term" value="F:RNA ligase (ATP) activity"/>
    <property type="evidence" value="ECO:0007669"/>
    <property type="project" value="TreeGrafter"/>
</dbReference>
<keyword evidence="4" id="KW-1185">Reference proteome</keyword>
<dbReference type="GO" id="GO:0006388">
    <property type="term" value="P:tRNA splicing, via endonucleolytic cleavage and ligation"/>
    <property type="evidence" value="ECO:0007669"/>
    <property type="project" value="TreeGrafter"/>
</dbReference>
<evidence type="ECO:0008006" key="5">
    <source>
        <dbReference type="Google" id="ProtNLM"/>
    </source>
</evidence>
<dbReference type="PANTHER" id="PTHR32004">
    <property type="entry name" value="TRNA LIGASE"/>
    <property type="match status" value="1"/>
</dbReference>
<dbReference type="AlphaFoldDB" id="V4P7M8"/>
<dbReference type="eggNOG" id="COG5324">
    <property type="taxonomic scope" value="Bacteria"/>
</dbReference>
<dbReference type="InterPro" id="IPR019039">
    <property type="entry name" value="T4-Rnl1-like_N"/>
</dbReference>
<reference evidence="3 4" key="1">
    <citation type="journal article" date="2014" name="Nature">
        <title>Sequential evolution of bacterial morphology by co-option of a developmental regulator.</title>
        <authorList>
            <person name="Jiang C."/>
            <person name="Brown P.J."/>
            <person name="Ducret A."/>
            <person name="Brun Y.V."/>
        </authorList>
    </citation>
    <scope>NUCLEOTIDE SEQUENCE [LARGE SCALE GENOMIC DNA]</scope>
    <source>
        <strain evidence="3 4">DSM 16100</strain>
    </source>
</reference>
<dbReference type="STRING" id="1121022.GCA_000376105_03609"/>
<dbReference type="PANTHER" id="PTHR32004:SF1">
    <property type="entry name" value="TRNA LIGASE"/>
    <property type="match status" value="1"/>
</dbReference>
<dbReference type="SUPFAM" id="SSF56300">
    <property type="entry name" value="Metallo-dependent phosphatases"/>
    <property type="match status" value="1"/>
</dbReference>
<protein>
    <recommendedName>
        <fullName evidence="5">Calcineurin-like phosphoesterase domain-containing protein</fullName>
    </recommendedName>
</protein>
<sequence>MRGAQGAGKSTFIAEAGLEPYALSPDALRVQMGGVIMLPDGRISINPNNDRKVWEEVERLLEQKMSRGEFILFDATFQSQRDFKMPMALASKYAYRVTCLDFSGVSPETAKARNLMRPQWKQVPESVIDRAYERFASSPLPKGLKVLRPEDLGDGGLLSALTDPVRDLNAYARVHHIGDLQGCYAPVAEYFQGGFKDDEFYIFVGDFLDRGIENDKVIRFVVDELLPRENVALIYGNHECHIHRFGNGQPPVSKEFEHNTLPQLLAANFTVGEAKRLVARLKDVFVYEYGPHRVLVTHAGLSRVAEDLLLIPSLQMWKGTGRYEDPVDATFAGTMAGTNWLQVHGHRNSAKLPIQASANSFNLESEVEFGGCLSVMVLDGAGGFETIRVVNAIHRKEKPSAFAPDPRSLISEGALAALKGHKHVAEKRFARFPGLASYNFTRGAFEKGAWDATTLSARGLFVADDRRIVARAYDKFFNLEERAETQMRNLERSLSFPLRLFVKENGFLGILGFDAGADELFFASKSTPESEFAGWFRDIVTMQVGEGGLAGLKARLRDENLGLVFEVNDPVNDPHMIEYTERHVVLLDAIHRTETFARLGYADLQALAAEFSLGVKQDGLRFDDFGAFKVWFASVNAAGRDYTFNGRHIEGFVIEDAAGFMFKIKLPYYAFWKSMRGQKERILAAHQSGRPYDRSKAGQWGSDALAFVEWAERLNDEDLTRDIITLRSRFMMR</sequence>
<dbReference type="eggNOG" id="COG4639">
    <property type="taxonomic scope" value="Bacteria"/>
</dbReference>
<feature type="domain" description="Calcineurin-like phosphoesterase" evidence="1">
    <location>
        <begin position="173"/>
        <end position="350"/>
    </location>
</feature>
<dbReference type="Gene3D" id="3.40.50.300">
    <property type="entry name" value="P-loop containing nucleotide triphosphate hydrolases"/>
    <property type="match status" value="1"/>
</dbReference>
<evidence type="ECO:0000313" key="4">
    <source>
        <dbReference type="Proteomes" id="UP000017837"/>
    </source>
</evidence>
<dbReference type="Proteomes" id="UP000017837">
    <property type="component" value="Unassembled WGS sequence"/>
</dbReference>
<dbReference type="Pfam" id="PF13671">
    <property type="entry name" value="AAA_33"/>
    <property type="match status" value="1"/>
</dbReference>
<dbReference type="InterPro" id="IPR004843">
    <property type="entry name" value="Calcineurin-like_PHP"/>
</dbReference>
<dbReference type="Pfam" id="PF09511">
    <property type="entry name" value="RNA_lig_T4_1"/>
    <property type="match status" value="1"/>
</dbReference>
<organism evidence="3 4">
    <name type="scientific">Asticcacaulis benevestitus DSM 16100 = ATCC BAA-896</name>
    <dbReference type="NCBI Taxonomy" id="1121022"/>
    <lineage>
        <taxon>Bacteria</taxon>
        <taxon>Pseudomonadati</taxon>
        <taxon>Pseudomonadota</taxon>
        <taxon>Alphaproteobacteria</taxon>
        <taxon>Caulobacterales</taxon>
        <taxon>Caulobacteraceae</taxon>
        <taxon>Asticcacaulis</taxon>
    </lineage>
</organism>
<dbReference type="eggNOG" id="COG0639">
    <property type="taxonomic scope" value="Bacteria"/>
</dbReference>
<evidence type="ECO:0000313" key="3">
    <source>
        <dbReference type="EMBL" id="ESQ89957.1"/>
    </source>
</evidence>
<proteinExistence type="predicted"/>
<dbReference type="Gene3D" id="3.60.21.10">
    <property type="match status" value="1"/>
</dbReference>
<dbReference type="PATRIC" id="fig|1121022.4.peg.2682"/>
<accession>V4P7M8</accession>
<feature type="domain" description="T4 RNA ligase 1-like N-terminal" evidence="2">
    <location>
        <begin position="457"/>
        <end position="669"/>
    </location>
</feature>
<dbReference type="GO" id="GO:0016787">
    <property type="term" value="F:hydrolase activity"/>
    <property type="evidence" value="ECO:0007669"/>
    <property type="project" value="InterPro"/>
</dbReference>
<evidence type="ECO:0000259" key="2">
    <source>
        <dbReference type="Pfam" id="PF09511"/>
    </source>
</evidence>
<name>V4P7M8_9CAUL</name>
<dbReference type="EMBL" id="AWGB01000027">
    <property type="protein sequence ID" value="ESQ89957.1"/>
    <property type="molecule type" value="Genomic_DNA"/>
</dbReference>
<dbReference type="SUPFAM" id="SSF52540">
    <property type="entry name" value="P-loop containing nucleoside triphosphate hydrolases"/>
    <property type="match status" value="1"/>
</dbReference>
<comment type="caution">
    <text evidence="3">The sequence shown here is derived from an EMBL/GenBank/DDBJ whole genome shotgun (WGS) entry which is preliminary data.</text>
</comment>